<dbReference type="GO" id="GO:0015074">
    <property type="term" value="P:DNA integration"/>
    <property type="evidence" value="ECO:0007669"/>
    <property type="project" value="InterPro"/>
</dbReference>
<reference evidence="2" key="2">
    <citation type="journal article" date="2014" name="ISME J.">
        <title>Microbial stratification in low pH oxic and suboxic macroscopic growths along an acid mine drainage.</title>
        <authorList>
            <person name="Mendez-Garcia C."/>
            <person name="Mesa V."/>
            <person name="Sprenger R.R."/>
            <person name="Richter M."/>
            <person name="Diez M.S."/>
            <person name="Solano J."/>
            <person name="Bargiela R."/>
            <person name="Golyshina O.V."/>
            <person name="Manteca A."/>
            <person name="Ramos J.L."/>
            <person name="Gallego J.R."/>
            <person name="Llorente I."/>
            <person name="Martins Dos Santos V.A."/>
            <person name="Jensen O.N."/>
            <person name="Pelaez A.I."/>
            <person name="Sanchez J."/>
            <person name="Ferrer M."/>
        </authorList>
    </citation>
    <scope>NUCLEOTIDE SEQUENCE</scope>
</reference>
<reference evidence="2" key="1">
    <citation type="submission" date="2013-08" db="EMBL/GenBank/DDBJ databases">
        <authorList>
            <person name="Mendez C."/>
            <person name="Richter M."/>
            <person name="Ferrer M."/>
            <person name="Sanchez J."/>
        </authorList>
    </citation>
    <scope>NUCLEOTIDE SEQUENCE</scope>
</reference>
<organism evidence="2">
    <name type="scientific">mine drainage metagenome</name>
    <dbReference type="NCBI Taxonomy" id="410659"/>
    <lineage>
        <taxon>unclassified sequences</taxon>
        <taxon>metagenomes</taxon>
        <taxon>ecological metagenomes</taxon>
    </lineage>
</organism>
<dbReference type="InterPro" id="IPR012337">
    <property type="entry name" value="RNaseH-like_sf"/>
</dbReference>
<dbReference type="PANTHER" id="PTHR46889">
    <property type="entry name" value="TRANSPOSASE INSF FOR INSERTION SEQUENCE IS3B-RELATED"/>
    <property type="match status" value="1"/>
</dbReference>
<feature type="non-terminal residue" evidence="2">
    <location>
        <position position="74"/>
    </location>
</feature>
<evidence type="ECO:0000259" key="1">
    <source>
        <dbReference type="Pfam" id="PF13683"/>
    </source>
</evidence>
<dbReference type="EMBL" id="AUZZ01008538">
    <property type="protein sequence ID" value="EQD37366.1"/>
    <property type="molecule type" value="Genomic_DNA"/>
</dbReference>
<dbReference type="GO" id="GO:0003676">
    <property type="term" value="F:nucleic acid binding"/>
    <property type="evidence" value="ECO:0007669"/>
    <property type="project" value="InterPro"/>
</dbReference>
<feature type="domain" description="Integrase catalytic" evidence="1">
    <location>
        <begin position="2"/>
        <end position="67"/>
    </location>
</feature>
<accession>T0YP86</accession>
<name>T0YP86_9ZZZZ</name>
<sequence length="74" mass="8626">MGITQSMGSVGDSYDNAMAESLWASLKRELVYNSHFATKEEARLAVFEWIVWYNNERLHSSLDYMSPREFEESL</sequence>
<gene>
    <name evidence="2" type="ORF">B2A_11806</name>
</gene>
<dbReference type="SUPFAM" id="SSF53098">
    <property type="entry name" value="Ribonuclease H-like"/>
    <property type="match status" value="1"/>
</dbReference>
<dbReference type="Gene3D" id="3.30.420.10">
    <property type="entry name" value="Ribonuclease H-like superfamily/Ribonuclease H"/>
    <property type="match status" value="1"/>
</dbReference>
<dbReference type="InterPro" id="IPR050900">
    <property type="entry name" value="Transposase_IS3/IS150/IS904"/>
</dbReference>
<proteinExistence type="predicted"/>
<protein>
    <submittedName>
        <fullName evidence="2">Integrase, catalytic core domain protein</fullName>
    </submittedName>
</protein>
<comment type="caution">
    <text evidence="2">The sequence shown here is derived from an EMBL/GenBank/DDBJ whole genome shotgun (WGS) entry which is preliminary data.</text>
</comment>
<dbReference type="AlphaFoldDB" id="T0YP86"/>
<dbReference type="InterPro" id="IPR036397">
    <property type="entry name" value="RNaseH_sf"/>
</dbReference>
<dbReference type="InterPro" id="IPR001584">
    <property type="entry name" value="Integrase_cat-core"/>
</dbReference>
<dbReference type="Pfam" id="PF13683">
    <property type="entry name" value="rve_3"/>
    <property type="match status" value="1"/>
</dbReference>
<dbReference type="PANTHER" id="PTHR46889:SF4">
    <property type="entry name" value="TRANSPOSASE INSO FOR INSERTION SEQUENCE ELEMENT IS911B-RELATED"/>
    <property type="match status" value="1"/>
</dbReference>
<evidence type="ECO:0000313" key="2">
    <source>
        <dbReference type="EMBL" id="EQD37366.1"/>
    </source>
</evidence>